<gene>
    <name evidence="1" type="ORF">RM697_09720</name>
</gene>
<dbReference type="InterPro" id="IPR029058">
    <property type="entry name" value="AB_hydrolase_fold"/>
</dbReference>
<proteinExistence type="predicted"/>
<dbReference type="RefSeq" id="WP_311427693.1">
    <property type="nucleotide sequence ID" value="NZ_JAVRIA010000005.1"/>
</dbReference>
<dbReference type="InterPro" id="IPR050583">
    <property type="entry name" value="Mycobacterial_A85_antigen"/>
</dbReference>
<dbReference type="Gene3D" id="3.40.50.1820">
    <property type="entry name" value="alpha/beta hydrolase"/>
    <property type="match status" value="1"/>
</dbReference>
<dbReference type="Proteomes" id="UP001259492">
    <property type="component" value="Unassembled WGS sequence"/>
</dbReference>
<dbReference type="PANTHER" id="PTHR48098">
    <property type="entry name" value="ENTEROCHELIN ESTERASE-RELATED"/>
    <property type="match status" value="1"/>
</dbReference>
<protein>
    <submittedName>
        <fullName evidence="1">Alpha/beta hydrolase-fold protein</fullName>
    </submittedName>
</protein>
<dbReference type="EMBL" id="JAVRIA010000005">
    <property type="protein sequence ID" value="MDT0558927.1"/>
    <property type="molecule type" value="Genomic_DNA"/>
</dbReference>
<dbReference type="SUPFAM" id="SSF53474">
    <property type="entry name" value="alpha/beta-Hydrolases"/>
    <property type="match status" value="1"/>
</dbReference>
<keyword evidence="2" id="KW-1185">Reference proteome</keyword>
<keyword evidence="1" id="KW-0378">Hydrolase</keyword>
<accession>A0ABU2YLJ8</accession>
<reference evidence="1 2" key="1">
    <citation type="submission" date="2023-09" db="EMBL/GenBank/DDBJ databases">
        <authorList>
            <person name="Rey-Velasco X."/>
        </authorList>
    </citation>
    <scope>NUCLEOTIDE SEQUENCE [LARGE SCALE GENOMIC DNA]</scope>
    <source>
        <strain evidence="1 2">W332</strain>
    </source>
</reference>
<dbReference type="PANTHER" id="PTHR48098:SF6">
    <property type="entry name" value="FERRI-BACILLIBACTIN ESTERASE BESA"/>
    <property type="match status" value="1"/>
</dbReference>
<dbReference type="InterPro" id="IPR000801">
    <property type="entry name" value="Esterase-like"/>
</dbReference>
<organism evidence="1 2">
    <name type="scientific">Microcosmobacter mediterraneus</name>
    <dbReference type="NCBI Taxonomy" id="3075607"/>
    <lineage>
        <taxon>Bacteria</taxon>
        <taxon>Pseudomonadati</taxon>
        <taxon>Bacteroidota</taxon>
        <taxon>Flavobacteriia</taxon>
        <taxon>Flavobacteriales</taxon>
        <taxon>Flavobacteriaceae</taxon>
        <taxon>Microcosmobacter</taxon>
    </lineage>
</organism>
<evidence type="ECO:0000313" key="2">
    <source>
        <dbReference type="Proteomes" id="UP001259492"/>
    </source>
</evidence>
<evidence type="ECO:0000313" key="1">
    <source>
        <dbReference type="EMBL" id="MDT0558927.1"/>
    </source>
</evidence>
<dbReference type="Pfam" id="PF00756">
    <property type="entry name" value="Esterase"/>
    <property type="match status" value="1"/>
</dbReference>
<comment type="caution">
    <text evidence="1">The sequence shown here is derived from an EMBL/GenBank/DDBJ whole genome shotgun (WGS) entry which is preliminary data.</text>
</comment>
<name>A0ABU2YLJ8_9FLAO</name>
<dbReference type="PROSITE" id="PS51257">
    <property type="entry name" value="PROKAR_LIPOPROTEIN"/>
    <property type="match status" value="1"/>
</dbReference>
<dbReference type="GO" id="GO:0016787">
    <property type="term" value="F:hydrolase activity"/>
    <property type="evidence" value="ECO:0007669"/>
    <property type="project" value="UniProtKB-KW"/>
</dbReference>
<sequence>MKNILVLLVLCVICSCKNEKGQIKGQSSNDTDATSVTIFSELNSAELSSGTLYRSDRFPSQYIMPRPVDVWLPKGYSKDKKYAVLYMHDGQMLFDSTTTWNKQEWKVDEWATQLMEENKTKDFIVVAVHNIPKVRWQDLFPQKAFKNINLKVRDSLITMAKQNNFNTNLNGDNYLKFIVEELKPIIDSTYSVYNNRNETFIMGSSMGGLMSMYAMSEYPEIFVAAACISTHWVGVMPKQNNPYPDAIFKYMSEHFPIAGQHKVYFDYGNKTLDQFYPQYAPRVDSILKEKGYTDSDSKNLFFEGTDHSENSWNKRLDQPLIFLLGNN</sequence>